<name>A0AAE5X072_9BRAD</name>
<dbReference type="InterPro" id="IPR021225">
    <property type="entry name" value="Tlde1_dom"/>
</dbReference>
<dbReference type="Pfam" id="PF10908">
    <property type="entry name" value="Tlde1_dom"/>
    <property type="match status" value="1"/>
</dbReference>
<dbReference type="KEGG" id="bgz:XH91_13260"/>
<accession>A0AAE5X072</accession>
<keyword evidence="1" id="KW-1133">Transmembrane helix</keyword>
<proteinExistence type="predicted"/>
<protein>
    <recommendedName>
        <fullName evidence="2">Tlde1 domain-containing protein</fullName>
    </recommendedName>
</protein>
<dbReference type="EMBL" id="CP030053">
    <property type="protein sequence ID" value="QAU46235.1"/>
    <property type="molecule type" value="Genomic_DNA"/>
</dbReference>
<reference evidence="3 4" key="1">
    <citation type="submission" date="2018-06" db="EMBL/GenBank/DDBJ databases">
        <title>Comparative genomics of rhizobia nodulating Arachis hypogaea in China.</title>
        <authorList>
            <person name="Li Y."/>
        </authorList>
    </citation>
    <scope>NUCLEOTIDE SEQUENCE [LARGE SCALE GENOMIC DNA]</scope>
    <source>
        <strain evidence="3 4">CCBAU 51670</strain>
    </source>
</reference>
<evidence type="ECO:0000259" key="2">
    <source>
        <dbReference type="Pfam" id="PF10908"/>
    </source>
</evidence>
<keyword evidence="1" id="KW-0812">Transmembrane</keyword>
<feature type="domain" description="Tlde1" evidence="2">
    <location>
        <begin position="305"/>
        <end position="400"/>
    </location>
</feature>
<evidence type="ECO:0000313" key="3">
    <source>
        <dbReference type="EMBL" id="QAU46235.1"/>
    </source>
</evidence>
<organism evidence="3 4">
    <name type="scientific">Bradyrhizobium guangzhouense</name>
    <dbReference type="NCBI Taxonomy" id="1325095"/>
    <lineage>
        <taxon>Bacteria</taxon>
        <taxon>Pseudomonadati</taxon>
        <taxon>Pseudomonadota</taxon>
        <taxon>Alphaproteobacteria</taxon>
        <taxon>Hyphomicrobiales</taxon>
        <taxon>Nitrobacteraceae</taxon>
        <taxon>Bradyrhizobium</taxon>
    </lineage>
</organism>
<keyword evidence="1" id="KW-0472">Membrane</keyword>
<dbReference type="AlphaFoldDB" id="A0AAE5X072"/>
<feature type="transmembrane region" description="Helical" evidence="1">
    <location>
        <begin position="53"/>
        <end position="71"/>
    </location>
</feature>
<gene>
    <name evidence="3" type="ORF">XH91_13260</name>
</gene>
<evidence type="ECO:0000313" key="4">
    <source>
        <dbReference type="Proteomes" id="UP000288972"/>
    </source>
</evidence>
<sequence>MLVPERDQRHFEGGLSDTVLDARRMSTSIAAQSYAARKPNNSRKSSRKMTTQNVLGAAVAGCVLLAGWTVYNNIFAASVYPTVGSSGYDEPVVKRAPKVALREAGAAIRETFALLPDRLQVAAPISREQFNERFAAAATQGVESNAASAAPATQVAEAAPKPTVVAKVAEALKPLNPVKVAERVADKVADVAKGKRGTDAHVQLASADPAEIVPAPAARPKSFADRAKAAVMSITGPRQSMVEKLWGKREPSGGLLAYASADASVTSAIAPKEQNPMFGGAPPYDRDTAVYDITAKTVYLPDGTRLEAHSGLGDNLDDPRSQRVRMRGVTPPHIYNLKPREALFHGVPALRLTPIGGESAIYGRDGLLAHTFMLGPNGDSNGCVSFKDYYAFLDAYRNKGIRKLAVLARVQ</sequence>
<evidence type="ECO:0000256" key="1">
    <source>
        <dbReference type="SAM" id="Phobius"/>
    </source>
</evidence>
<dbReference type="Proteomes" id="UP000288972">
    <property type="component" value="Chromosome"/>
</dbReference>